<gene>
    <name evidence="9" type="ORF">SAMN05216283_101512</name>
</gene>
<sequence length="590" mass="68925">MVLRRRTYKQRIFIYFLAAFSFFMVAILAFQFNREKRYRTDQLENTLNNIAGFTHQYIEHYDILDTRNFARMDTIKYLIPDKNTRVTVINSKGGVLYDSFVSDYGEMENHLMRPEVQKALYSETGGNIRHSETTGQDFYYFARYYDGYFIRCAVVYDIEIENFLKTERVFIFFMLALFVIMWGLLSVVTNRLGKFVNKLRDFAVRAARNEMIDPNLEFVDSEFGDIQRQIIEIYSGLQKTKEDLTAEKDRLFNHLNALQEGIAFFQPNKEKILANSHFIQYINLISERSSISAEMLFEIEDFKSLVYEIEKYLKSDYVINPKDLPQFAVTLSKNERYFQVQSIVFPDKSFEVLISDITKPEKRRLLKQQLTSNIAHELKTPLASIKGYLETILNNKNLPKEKLDYFIERAFIQSERLNDLLNDISLLNNIEDAGDLFELKDVHIRPLVMDVIENLESRLNEKNILVQVSINEQSMVYGNDSLLSSIFQNFIENTINYAGENVNVQIKQYLEDEKFYYLSYSDSGKGIPEKHLARIFERFYRADEGRTREKGGTGLGLSIVKNAVQLHKGEISVRNKPEGGLEFLFSLAKG</sequence>
<evidence type="ECO:0000259" key="8">
    <source>
        <dbReference type="PROSITE" id="PS50109"/>
    </source>
</evidence>
<dbReference type="EMBL" id="FONW01000001">
    <property type="protein sequence ID" value="SFE59593.1"/>
    <property type="molecule type" value="Genomic_DNA"/>
</dbReference>
<keyword evidence="7" id="KW-0812">Transmembrane</keyword>
<dbReference type="GO" id="GO:0016036">
    <property type="term" value="P:cellular response to phosphate starvation"/>
    <property type="evidence" value="ECO:0007669"/>
    <property type="project" value="TreeGrafter"/>
</dbReference>
<dbReference type="STRING" id="655355.SAMN05216283_101512"/>
<dbReference type="PANTHER" id="PTHR45453">
    <property type="entry name" value="PHOSPHATE REGULON SENSOR PROTEIN PHOR"/>
    <property type="match status" value="1"/>
</dbReference>
<feature type="domain" description="Histidine kinase" evidence="8">
    <location>
        <begin position="373"/>
        <end position="590"/>
    </location>
</feature>
<accession>A0A1I2BW02</accession>
<feature type="transmembrane region" description="Helical" evidence="7">
    <location>
        <begin position="12"/>
        <end position="30"/>
    </location>
</feature>
<dbReference type="InterPro" id="IPR036097">
    <property type="entry name" value="HisK_dim/P_sf"/>
</dbReference>
<dbReference type="PANTHER" id="PTHR45453:SF1">
    <property type="entry name" value="PHOSPHATE REGULON SENSOR PROTEIN PHOR"/>
    <property type="match status" value="1"/>
</dbReference>
<dbReference type="SMART" id="SM00387">
    <property type="entry name" value="HATPase_c"/>
    <property type="match status" value="1"/>
</dbReference>
<dbReference type="GO" id="GO:0004721">
    <property type="term" value="F:phosphoprotein phosphatase activity"/>
    <property type="evidence" value="ECO:0007669"/>
    <property type="project" value="TreeGrafter"/>
</dbReference>
<keyword evidence="5 9" id="KW-0418">Kinase</keyword>
<evidence type="ECO:0000256" key="5">
    <source>
        <dbReference type="ARBA" id="ARBA00022777"/>
    </source>
</evidence>
<evidence type="ECO:0000256" key="3">
    <source>
        <dbReference type="ARBA" id="ARBA00022553"/>
    </source>
</evidence>
<evidence type="ECO:0000256" key="7">
    <source>
        <dbReference type="SAM" id="Phobius"/>
    </source>
</evidence>
<dbReference type="InterPro" id="IPR036890">
    <property type="entry name" value="HATPase_C_sf"/>
</dbReference>
<evidence type="ECO:0000256" key="1">
    <source>
        <dbReference type="ARBA" id="ARBA00000085"/>
    </source>
</evidence>
<dbReference type="Gene3D" id="1.10.287.130">
    <property type="match status" value="1"/>
</dbReference>
<keyword evidence="3" id="KW-0597">Phosphoprotein</keyword>
<dbReference type="SUPFAM" id="SSF47384">
    <property type="entry name" value="Homodimeric domain of signal transducing histidine kinase"/>
    <property type="match status" value="1"/>
</dbReference>
<evidence type="ECO:0000256" key="6">
    <source>
        <dbReference type="ARBA" id="ARBA00023012"/>
    </source>
</evidence>
<dbReference type="PROSITE" id="PS50109">
    <property type="entry name" value="HIS_KIN"/>
    <property type="match status" value="1"/>
</dbReference>
<evidence type="ECO:0000256" key="2">
    <source>
        <dbReference type="ARBA" id="ARBA00012438"/>
    </source>
</evidence>
<comment type="catalytic activity">
    <reaction evidence="1">
        <text>ATP + protein L-histidine = ADP + protein N-phospho-L-histidine.</text>
        <dbReference type="EC" id="2.7.13.3"/>
    </reaction>
</comment>
<dbReference type="CDD" id="cd00082">
    <property type="entry name" value="HisKA"/>
    <property type="match status" value="1"/>
</dbReference>
<protein>
    <recommendedName>
        <fullName evidence="2">histidine kinase</fullName>
        <ecNumber evidence="2">2.7.13.3</ecNumber>
    </recommendedName>
</protein>
<keyword evidence="7" id="KW-1133">Transmembrane helix</keyword>
<organism evidence="9 10">
    <name type="scientific">Sunxiuqinia elliptica</name>
    <dbReference type="NCBI Taxonomy" id="655355"/>
    <lineage>
        <taxon>Bacteria</taxon>
        <taxon>Pseudomonadati</taxon>
        <taxon>Bacteroidota</taxon>
        <taxon>Bacteroidia</taxon>
        <taxon>Marinilabiliales</taxon>
        <taxon>Prolixibacteraceae</taxon>
        <taxon>Sunxiuqinia</taxon>
    </lineage>
</organism>
<dbReference type="PRINTS" id="PR00344">
    <property type="entry name" value="BCTRLSENSOR"/>
</dbReference>
<keyword evidence="4" id="KW-0808">Transferase</keyword>
<dbReference type="SMART" id="SM00388">
    <property type="entry name" value="HisKA"/>
    <property type="match status" value="1"/>
</dbReference>
<dbReference type="Gene3D" id="3.30.565.10">
    <property type="entry name" value="Histidine kinase-like ATPase, C-terminal domain"/>
    <property type="match status" value="1"/>
</dbReference>
<evidence type="ECO:0000313" key="10">
    <source>
        <dbReference type="Proteomes" id="UP000198964"/>
    </source>
</evidence>
<dbReference type="GO" id="GO:0000155">
    <property type="term" value="F:phosphorelay sensor kinase activity"/>
    <property type="evidence" value="ECO:0007669"/>
    <property type="project" value="InterPro"/>
</dbReference>
<dbReference type="InterPro" id="IPR050351">
    <property type="entry name" value="BphY/WalK/GraS-like"/>
</dbReference>
<dbReference type="InterPro" id="IPR003661">
    <property type="entry name" value="HisK_dim/P_dom"/>
</dbReference>
<evidence type="ECO:0000256" key="4">
    <source>
        <dbReference type="ARBA" id="ARBA00022679"/>
    </source>
</evidence>
<feature type="transmembrane region" description="Helical" evidence="7">
    <location>
        <begin position="169"/>
        <end position="188"/>
    </location>
</feature>
<dbReference type="InterPro" id="IPR005467">
    <property type="entry name" value="His_kinase_dom"/>
</dbReference>
<keyword evidence="10" id="KW-1185">Reference proteome</keyword>
<keyword evidence="7" id="KW-0472">Membrane</keyword>
<reference evidence="9 10" key="1">
    <citation type="submission" date="2016-10" db="EMBL/GenBank/DDBJ databases">
        <authorList>
            <person name="de Groot N.N."/>
        </authorList>
    </citation>
    <scope>NUCLEOTIDE SEQUENCE [LARGE SCALE GENOMIC DNA]</scope>
    <source>
        <strain evidence="9 10">CGMCC 1.9156</strain>
    </source>
</reference>
<name>A0A1I2BW02_9BACT</name>
<dbReference type="FunFam" id="3.30.565.10:FF:000006">
    <property type="entry name" value="Sensor histidine kinase WalK"/>
    <property type="match status" value="1"/>
</dbReference>
<keyword evidence="6" id="KW-0902">Two-component regulatory system</keyword>
<evidence type="ECO:0000313" key="9">
    <source>
        <dbReference type="EMBL" id="SFE59593.1"/>
    </source>
</evidence>
<dbReference type="Pfam" id="PF02518">
    <property type="entry name" value="HATPase_c"/>
    <property type="match status" value="1"/>
</dbReference>
<dbReference type="Pfam" id="PF00512">
    <property type="entry name" value="HisKA"/>
    <property type="match status" value="1"/>
</dbReference>
<dbReference type="Proteomes" id="UP000198964">
    <property type="component" value="Unassembled WGS sequence"/>
</dbReference>
<dbReference type="GO" id="GO:0005886">
    <property type="term" value="C:plasma membrane"/>
    <property type="evidence" value="ECO:0007669"/>
    <property type="project" value="TreeGrafter"/>
</dbReference>
<dbReference type="EC" id="2.7.13.3" evidence="2"/>
<proteinExistence type="predicted"/>
<dbReference type="InterPro" id="IPR003594">
    <property type="entry name" value="HATPase_dom"/>
</dbReference>
<dbReference type="RefSeq" id="WP_093918245.1">
    <property type="nucleotide sequence ID" value="NZ_FONW01000001.1"/>
</dbReference>
<dbReference type="AlphaFoldDB" id="A0A1I2BW02"/>
<dbReference type="InterPro" id="IPR004358">
    <property type="entry name" value="Sig_transdc_His_kin-like_C"/>
</dbReference>
<dbReference type="SUPFAM" id="SSF55874">
    <property type="entry name" value="ATPase domain of HSP90 chaperone/DNA topoisomerase II/histidine kinase"/>
    <property type="match status" value="1"/>
</dbReference>